<proteinExistence type="predicted"/>
<sequence>MIRLPKLPEPPGPEEIFSLVNKAGNAIETGLNIIDKVAGKFDQAAQKFGPPEPQIPTTAPETEKEPSLGQDETSSISVAAGTACLPCSRDHLSTSSSALSEAIRFARDKGVKDPEAVRRIRIALDELNIMERIDLAPDETTKLRGAEKELATWTLKQSRELRHSITAIKDIETMELAAVKASAATEEFMSRLMSIPEKECETCGGIRESIRQFVEKRKRERGEEGIAWQGLKP</sequence>
<dbReference type="AlphaFoldDB" id="A0A6M3M3G2"/>
<accession>A0A6M3M3G2</accession>
<evidence type="ECO:0000256" key="1">
    <source>
        <dbReference type="SAM" id="MobiDB-lite"/>
    </source>
</evidence>
<feature type="region of interest" description="Disordered" evidence="1">
    <location>
        <begin position="46"/>
        <end position="75"/>
    </location>
</feature>
<protein>
    <submittedName>
        <fullName evidence="2">Uncharacterized protein</fullName>
    </submittedName>
</protein>
<dbReference type="EMBL" id="MT143767">
    <property type="protein sequence ID" value="QJB02217.1"/>
    <property type="molecule type" value="Genomic_DNA"/>
</dbReference>
<organism evidence="2">
    <name type="scientific">viral metagenome</name>
    <dbReference type="NCBI Taxonomy" id="1070528"/>
    <lineage>
        <taxon>unclassified sequences</taxon>
        <taxon>metagenomes</taxon>
        <taxon>organismal metagenomes</taxon>
    </lineage>
</organism>
<gene>
    <name evidence="2" type="ORF">MM171B01402_0005</name>
</gene>
<name>A0A6M3M3G2_9ZZZZ</name>
<evidence type="ECO:0000313" key="2">
    <source>
        <dbReference type="EMBL" id="QJB02217.1"/>
    </source>
</evidence>
<reference evidence="2" key="1">
    <citation type="submission" date="2020-03" db="EMBL/GenBank/DDBJ databases">
        <title>The deep terrestrial virosphere.</title>
        <authorList>
            <person name="Holmfeldt K."/>
            <person name="Nilsson E."/>
            <person name="Simone D."/>
            <person name="Lopez-Fernandez M."/>
            <person name="Wu X."/>
            <person name="de Brujin I."/>
            <person name="Lundin D."/>
            <person name="Andersson A."/>
            <person name="Bertilsson S."/>
            <person name="Dopson M."/>
        </authorList>
    </citation>
    <scope>NUCLEOTIDE SEQUENCE</scope>
    <source>
        <strain evidence="2">MM171B01402</strain>
    </source>
</reference>